<accession>A0A5C5RJX6</accession>
<evidence type="ECO:0000256" key="11">
    <source>
        <dbReference type="ARBA" id="ARBA00022692"/>
    </source>
</evidence>
<feature type="transmembrane region" description="Helical" evidence="25">
    <location>
        <begin position="182"/>
        <end position="200"/>
    </location>
</feature>
<dbReference type="GO" id="GO:0005829">
    <property type="term" value="C:cytosol"/>
    <property type="evidence" value="ECO:0007669"/>
    <property type="project" value="TreeGrafter"/>
</dbReference>
<protein>
    <recommendedName>
        <fullName evidence="7">Lysylphosphatidylglycerol biosynthesis bifunctional protein LysX</fullName>
        <ecNumber evidence="5">2.3.2.3</ecNumber>
        <ecNumber evidence="6">6.1.1.6</ecNumber>
    </recommendedName>
</protein>
<dbReference type="InterPro" id="IPR002313">
    <property type="entry name" value="Lys-tRNA-ligase_II"/>
</dbReference>
<dbReference type="PROSITE" id="PS50862">
    <property type="entry name" value="AA_TRNA_LIGASE_II"/>
    <property type="match status" value="1"/>
</dbReference>
<dbReference type="GO" id="GO:0000049">
    <property type="term" value="F:tRNA binding"/>
    <property type="evidence" value="ECO:0007669"/>
    <property type="project" value="TreeGrafter"/>
</dbReference>
<keyword evidence="19" id="KW-0030">Aminoacyl-tRNA synthetase</keyword>
<dbReference type="GO" id="GO:0006629">
    <property type="term" value="P:lipid metabolic process"/>
    <property type="evidence" value="ECO:0007669"/>
    <property type="project" value="UniProtKB-KW"/>
</dbReference>
<dbReference type="EMBL" id="VIGV01000004">
    <property type="protein sequence ID" value="TWS23326.1"/>
    <property type="molecule type" value="Genomic_DNA"/>
</dbReference>
<dbReference type="Pfam" id="PF01336">
    <property type="entry name" value="tRNA_anti-codon"/>
    <property type="match status" value="1"/>
</dbReference>
<organism evidence="27 28">
    <name type="scientific">Tsukamurella sputi</name>
    <dbReference type="NCBI Taxonomy" id="2591848"/>
    <lineage>
        <taxon>Bacteria</taxon>
        <taxon>Bacillati</taxon>
        <taxon>Actinomycetota</taxon>
        <taxon>Actinomycetes</taxon>
        <taxon>Mycobacteriales</taxon>
        <taxon>Tsukamurellaceae</taxon>
        <taxon>Tsukamurella</taxon>
    </lineage>
</organism>
<feature type="transmembrane region" description="Helical" evidence="25">
    <location>
        <begin position="101"/>
        <end position="121"/>
    </location>
</feature>
<keyword evidence="18 25" id="KW-0472">Membrane</keyword>
<dbReference type="GO" id="GO:0050071">
    <property type="term" value="F:phosphatidylglycerol lysyltransferase activity"/>
    <property type="evidence" value="ECO:0007669"/>
    <property type="project" value="UniProtKB-EC"/>
</dbReference>
<dbReference type="Pfam" id="PF00152">
    <property type="entry name" value="tRNA-synt_2"/>
    <property type="match status" value="1"/>
</dbReference>
<name>A0A5C5RJX6_9ACTN</name>
<evidence type="ECO:0000256" key="2">
    <source>
        <dbReference type="ARBA" id="ARBA00004651"/>
    </source>
</evidence>
<dbReference type="GO" id="GO:0005524">
    <property type="term" value="F:ATP binding"/>
    <property type="evidence" value="ECO:0007669"/>
    <property type="project" value="UniProtKB-KW"/>
</dbReference>
<keyword evidence="14" id="KW-0067">ATP-binding</keyword>
<evidence type="ECO:0000256" key="19">
    <source>
        <dbReference type="ARBA" id="ARBA00023146"/>
    </source>
</evidence>
<dbReference type="GO" id="GO:0005886">
    <property type="term" value="C:plasma membrane"/>
    <property type="evidence" value="ECO:0007669"/>
    <property type="project" value="UniProtKB-SubCell"/>
</dbReference>
<evidence type="ECO:0000313" key="28">
    <source>
        <dbReference type="Proteomes" id="UP000319792"/>
    </source>
</evidence>
<sequence>MSRGVLAPALRSYSAAPRTTEDRRDRFARWIAKQLARLTAAAALVSLLTLLFRGQHLFLVLADLISALGIPTEPSLFVVALLALLSGALRRRLRAAHTVTLVLMAVTTLANAVDLVAIVTRDPRFEHAPHLFDAYWSVRESALGAAAVVILAGASFVAVAFSRRAFSARLTAGSKRAAAATLVGGFGLAYGITLALTAAFPHTLSGIVEEATWALRSTFGVIVSPGRDFLLDGRSGFRWVYAVSGALSAVVLVVTVMAFWRAPRGSELLTEDDELAVRMLLVEHGENDSLGYFATRRDKSVVLAPDGRAAITFRDVGTVSLASADPIGDRDSWAAAIDRWLAHCREHGHYPAVSAASVDAARMFADAGLRTLTLGDEAIVDVDSFTLKGRPMRAVRQAVTRLRTAGYVIDVRRHSELTAADRAELADRAERWRGQNTERGFTMALNRLGDDLDGRCVLVTARDADGAAQGFLSFVPWGARGLSLDLMRRSPSAENGLIEAMVAHVIDRAPTIGVRRISLNFAIFRAVFFGADDVGAGPVTRLSDAVLGFASRFLQMETLYRSNEKYRPEWVPRLLCYDPALTVVRTVVAVAIAEGYIPHLVPRFLAGRRRSIDQPARDPDFVRRALAAETGLLAREAPAPRLSEQERVRRRTLDAMEAAGMPGYPRSVPRTHGLAQVRAEHPRLPPGGASGTVVSVTGRVRAIRDFGGVTFTVLEEDGVRLQVIADRAGTQDATRSIWRAFLDLGDLVAVTGEVIASRTGELSVRLESWAMAAKCLSPVPALRARIADDARARHRVLDLITNRDAVDLLYRRSAGVAALRAEFAARGFTEVETPMLQGVHGGAAARPFVTHINAYDQELYLRIAPELYLKRLAVSGMGRIFEINRNFRNEGVDATHNPEFTALEAYEAYGDYDMMRELTREVILAVAVAMNGRPVARRPEGEVDLSGEWPVVTVHEAVSRATGTTVTSTSSRADVAAVCARFGVAAAPAASAGELVVELYEALVEKRTTSPTFYCDFPVEVAPLARRKADDPALTERWDLVGFGAELGTAYTELNDPVDQRARLTRQSMAAAAGDPEAMQLDEGFLKDLTYAMPPTGGLGLGVDRIVMLLAGVNIRATLAFPFVRPRATE</sequence>
<dbReference type="Pfam" id="PF16995">
    <property type="entry name" value="tRNA-synt_2_TM"/>
    <property type="match status" value="1"/>
</dbReference>
<gene>
    <name evidence="27" type="primary">lysX</name>
    <name evidence="27" type="ORF">FK268_13595</name>
</gene>
<dbReference type="Proteomes" id="UP000319792">
    <property type="component" value="Unassembled WGS sequence"/>
</dbReference>
<dbReference type="Pfam" id="PF09924">
    <property type="entry name" value="LPG_synthase_C"/>
    <property type="match status" value="1"/>
</dbReference>
<keyword evidence="15" id="KW-0460">Magnesium</keyword>
<keyword evidence="8" id="KW-1003">Cell membrane</keyword>
<comment type="caution">
    <text evidence="27">The sequence shown here is derived from an EMBL/GenBank/DDBJ whole genome shotgun (WGS) entry which is preliminary data.</text>
</comment>
<reference evidence="27 28" key="1">
    <citation type="submission" date="2019-06" db="EMBL/GenBank/DDBJ databases">
        <authorList>
            <person name="Teng J.L.L."/>
            <person name="Lee H.H."/>
            <person name="Lau S.K.P."/>
            <person name="Woo P.C.Y."/>
        </authorList>
    </citation>
    <scope>NUCLEOTIDE SEQUENCE [LARGE SCALE GENOMIC DNA]</scope>
    <source>
        <strain evidence="27 28">HKU70</strain>
    </source>
</reference>
<proteinExistence type="inferred from homology"/>
<evidence type="ECO:0000256" key="24">
    <source>
        <dbReference type="ARBA" id="ARBA00048573"/>
    </source>
</evidence>
<keyword evidence="20" id="KW-0046">Antibiotic resistance</keyword>
<feature type="domain" description="Aminoacyl-transfer RNA synthetases class-II family profile" evidence="26">
    <location>
        <begin position="817"/>
        <end position="1126"/>
    </location>
</feature>
<dbReference type="InterPro" id="IPR012340">
    <property type="entry name" value="NA-bd_OB-fold"/>
</dbReference>
<evidence type="ECO:0000256" key="22">
    <source>
        <dbReference type="ARBA" id="ARBA00024681"/>
    </source>
</evidence>
<evidence type="ECO:0000256" key="20">
    <source>
        <dbReference type="ARBA" id="ARBA00023251"/>
    </source>
</evidence>
<dbReference type="GO" id="GO:0046677">
    <property type="term" value="P:response to antibiotic"/>
    <property type="evidence" value="ECO:0007669"/>
    <property type="project" value="UniProtKB-KW"/>
</dbReference>
<evidence type="ECO:0000256" key="13">
    <source>
        <dbReference type="ARBA" id="ARBA00022741"/>
    </source>
</evidence>
<keyword evidence="27" id="KW-0012">Acyltransferase</keyword>
<feature type="transmembrane region" description="Helical" evidence="25">
    <location>
        <begin position="35"/>
        <end position="52"/>
    </location>
</feature>
<dbReference type="PANTHER" id="PTHR42918">
    <property type="entry name" value="LYSYL-TRNA SYNTHETASE"/>
    <property type="match status" value="1"/>
</dbReference>
<evidence type="ECO:0000256" key="6">
    <source>
        <dbReference type="ARBA" id="ARBA00013166"/>
    </source>
</evidence>
<dbReference type="Gene3D" id="2.40.50.140">
    <property type="entry name" value="Nucleic acid-binding proteins"/>
    <property type="match status" value="1"/>
</dbReference>
<dbReference type="InterPro" id="IPR044136">
    <property type="entry name" value="Lys-tRNA-ligase_II_N"/>
</dbReference>
<dbReference type="EC" id="2.3.2.3" evidence="5"/>
<evidence type="ECO:0000256" key="10">
    <source>
        <dbReference type="ARBA" id="ARBA00022679"/>
    </source>
</evidence>
<dbReference type="SUPFAM" id="SSF50249">
    <property type="entry name" value="Nucleic acid-binding proteins"/>
    <property type="match status" value="1"/>
</dbReference>
<dbReference type="CDD" id="cd04322">
    <property type="entry name" value="LysRS_N"/>
    <property type="match status" value="1"/>
</dbReference>
<dbReference type="SUPFAM" id="SSF55681">
    <property type="entry name" value="Class II aaRS and biotin synthetases"/>
    <property type="match status" value="1"/>
</dbReference>
<evidence type="ECO:0000256" key="1">
    <source>
        <dbReference type="ARBA" id="ARBA00001946"/>
    </source>
</evidence>
<dbReference type="PRINTS" id="PR00982">
    <property type="entry name" value="TRNASYNTHLYS"/>
</dbReference>
<dbReference type="NCBIfam" id="TIGR00499">
    <property type="entry name" value="lysS_bact"/>
    <property type="match status" value="1"/>
</dbReference>
<dbReference type="Gene3D" id="3.30.930.10">
    <property type="entry name" value="Bira Bifunctional Protein, Domain 2"/>
    <property type="match status" value="1"/>
</dbReference>
<reference evidence="27 28" key="2">
    <citation type="submission" date="2019-08" db="EMBL/GenBank/DDBJ databases">
        <title>Tsukamurella conjunctivitidis sp. nov., Tsukamurella assacharolytica sp. nov. and Tsukamurella sputae sp. nov. isolated from patients with conjunctivitis, bacteraemia (lymphoma) and respiratory infection (sputum) in Hong Kong.</title>
        <authorList>
            <person name="Fok K.M.N."/>
            <person name="Fong J.Y.H."/>
        </authorList>
    </citation>
    <scope>NUCLEOTIDE SEQUENCE [LARGE SCALE GENOMIC DNA]</scope>
    <source>
        <strain evidence="27 28">HKU70</strain>
    </source>
</reference>
<comment type="subcellular location">
    <subcellularLocation>
        <location evidence="2">Cell membrane</location>
        <topology evidence="2">Multi-pass membrane protein</topology>
    </subcellularLocation>
</comment>
<comment type="cofactor">
    <cofactor evidence="1">
        <name>Mg(2+)</name>
        <dbReference type="ChEBI" id="CHEBI:18420"/>
    </cofactor>
</comment>
<keyword evidence="10 27" id="KW-0808">Transferase</keyword>
<comment type="catalytic activity">
    <reaction evidence="24">
        <text>tRNA(Lys) + L-lysine + ATP = L-lysyl-tRNA(Lys) + AMP + diphosphate</text>
        <dbReference type="Rhea" id="RHEA:20792"/>
        <dbReference type="Rhea" id="RHEA-COMP:9696"/>
        <dbReference type="Rhea" id="RHEA-COMP:9697"/>
        <dbReference type="ChEBI" id="CHEBI:30616"/>
        <dbReference type="ChEBI" id="CHEBI:32551"/>
        <dbReference type="ChEBI" id="CHEBI:33019"/>
        <dbReference type="ChEBI" id="CHEBI:78442"/>
        <dbReference type="ChEBI" id="CHEBI:78529"/>
        <dbReference type="ChEBI" id="CHEBI:456215"/>
        <dbReference type="EC" id="6.1.1.6"/>
    </reaction>
</comment>
<evidence type="ECO:0000256" key="15">
    <source>
        <dbReference type="ARBA" id="ARBA00022842"/>
    </source>
</evidence>
<dbReference type="GO" id="GO:0006430">
    <property type="term" value="P:lysyl-tRNA aminoacylation"/>
    <property type="evidence" value="ECO:0007669"/>
    <property type="project" value="InterPro"/>
</dbReference>
<keyword evidence="11 25" id="KW-0812">Transmembrane</keyword>
<keyword evidence="9 27" id="KW-0436">Ligase</keyword>
<dbReference type="InterPro" id="IPR004365">
    <property type="entry name" value="NA-bd_OB_tRNA"/>
</dbReference>
<dbReference type="InterPro" id="IPR045864">
    <property type="entry name" value="aa-tRNA-synth_II/BPL/LPL"/>
</dbReference>
<evidence type="ECO:0000256" key="16">
    <source>
        <dbReference type="ARBA" id="ARBA00022989"/>
    </source>
</evidence>
<dbReference type="GO" id="GO:0004824">
    <property type="term" value="F:lysine-tRNA ligase activity"/>
    <property type="evidence" value="ECO:0007669"/>
    <property type="project" value="UniProtKB-EC"/>
</dbReference>
<keyword evidence="28" id="KW-1185">Reference proteome</keyword>
<dbReference type="EC" id="6.1.1.6" evidence="6"/>
<comment type="catalytic activity">
    <reaction evidence="23">
        <text>L-lysyl-tRNA(Lys) + a 1,2-diacyl-sn-glycero-3-phospho-(1'-sn-glycerol) = a 1,2-diacyl-sn-glycero-3-phospho-1'-(3'-O-L-lysyl)-sn-glycerol + tRNA(Lys)</text>
        <dbReference type="Rhea" id="RHEA:10668"/>
        <dbReference type="Rhea" id="RHEA-COMP:9696"/>
        <dbReference type="Rhea" id="RHEA-COMP:9697"/>
        <dbReference type="ChEBI" id="CHEBI:64716"/>
        <dbReference type="ChEBI" id="CHEBI:75792"/>
        <dbReference type="ChEBI" id="CHEBI:78442"/>
        <dbReference type="ChEBI" id="CHEBI:78529"/>
        <dbReference type="EC" id="2.3.2.3"/>
    </reaction>
</comment>
<dbReference type="InterPro" id="IPR004364">
    <property type="entry name" value="Aa-tRNA-synt_II"/>
</dbReference>
<evidence type="ECO:0000256" key="12">
    <source>
        <dbReference type="ARBA" id="ARBA00022723"/>
    </source>
</evidence>
<evidence type="ECO:0000256" key="18">
    <source>
        <dbReference type="ARBA" id="ARBA00023136"/>
    </source>
</evidence>
<evidence type="ECO:0000256" key="14">
    <source>
        <dbReference type="ARBA" id="ARBA00022840"/>
    </source>
</evidence>
<dbReference type="NCBIfam" id="NF002821">
    <property type="entry name" value="PRK02983.1"/>
    <property type="match status" value="1"/>
</dbReference>
<dbReference type="NCBIfam" id="NF001756">
    <property type="entry name" value="PRK00484.1"/>
    <property type="match status" value="1"/>
</dbReference>
<dbReference type="InterPro" id="IPR018149">
    <property type="entry name" value="Lys-tRNA-synth_II_C"/>
</dbReference>
<evidence type="ECO:0000256" key="17">
    <source>
        <dbReference type="ARBA" id="ARBA00023098"/>
    </source>
</evidence>
<dbReference type="GO" id="GO:0046872">
    <property type="term" value="F:metal ion binding"/>
    <property type="evidence" value="ECO:0007669"/>
    <property type="project" value="UniProtKB-KW"/>
</dbReference>
<comment type="similarity">
    <text evidence="3">In the N-terminal section; belongs to the LPG synthetase family.</text>
</comment>
<keyword evidence="12" id="KW-0479">Metal-binding</keyword>
<dbReference type="InterPro" id="IPR024320">
    <property type="entry name" value="LPG_synthase_C"/>
</dbReference>
<feature type="transmembrane region" description="Helical" evidence="25">
    <location>
        <begin position="141"/>
        <end position="161"/>
    </location>
</feature>
<comment type="function">
    <text evidence="22">Catalyzes the production of L-lysyl-tRNA(Lys)transfer and the transfer of a lysyl group from L-lysyl-tRNA(Lys) to membrane-bound phosphatidylglycerol (PG), which produces lysylphosphatidylglycerol (LPG), one of the components of the bacterial membrane with a positive net charge. LPG synthesis contributes to the resistance to cationic antimicrobial peptides (CAMPs) and likely protects M.tuberculosis against the CAMPs produced by competiting microorganisms (bacteriocins). In fact, the modification of anionic phosphatidylglycerol with positively charged L-lysine results in repulsion of the peptides.</text>
</comment>
<comment type="similarity">
    <text evidence="4">In the C-terminal section; belongs to the class-II aminoacyl-tRNA synthetase family.</text>
</comment>
<keyword evidence="21" id="KW-0511">Multifunctional enzyme</keyword>
<dbReference type="InterPro" id="IPR006195">
    <property type="entry name" value="aa-tRNA-synth_II"/>
</dbReference>
<evidence type="ECO:0000313" key="27">
    <source>
        <dbReference type="EMBL" id="TWS23326.1"/>
    </source>
</evidence>
<evidence type="ECO:0000256" key="23">
    <source>
        <dbReference type="ARBA" id="ARBA00047540"/>
    </source>
</evidence>
<evidence type="ECO:0000259" key="26">
    <source>
        <dbReference type="PROSITE" id="PS50862"/>
    </source>
</evidence>
<evidence type="ECO:0000256" key="9">
    <source>
        <dbReference type="ARBA" id="ARBA00022598"/>
    </source>
</evidence>
<evidence type="ECO:0000256" key="5">
    <source>
        <dbReference type="ARBA" id="ARBA00012014"/>
    </source>
</evidence>
<feature type="transmembrane region" description="Helical" evidence="25">
    <location>
        <begin position="64"/>
        <end position="89"/>
    </location>
</feature>
<evidence type="ECO:0000256" key="25">
    <source>
        <dbReference type="SAM" id="Phobius"/>
    </source>
</evidence>
<dbReference type="PANTHER" id="PTHR42918:SF15">
    <property type="entry name" value="LYSINE--TRNA LIGASE, CHLOROPLASTIC_MITOCHONDRIAL"/>
    <property type="match status" value="1"/>
</dbReference>
<feature type="transmembrane region" description="Helical" evidence="25">
    <location>
        <begin position="239"/>
        <end position="260"/>
    </location>
</feature>
<keyword evidence="17" id="KW-0443">Lipid metabolism</keyword>
<evidence type="ECO:0000256" key="21">
    <source>
        <dbReference type="ARBA" id="ARBA00023268"/>
    </source>
</evidence>
<evidence type="ECO:0000256" key="8">
    <source>
        <dbReference type="ARBA" id="ARBA00022475"/>
    </source>
</evidence>
<dbReference type="AlphaFoldDB" id="A0A5C5RJX6"/>
<keyword evidence="13" id="KW-0547">Nucleotide-binding</keyword>
<evidence type="ECO:0000256" key="4">
    <source>
        <dbReference type="ARBA" id="ARBA00009968"/>
    </source>
</evidence>
<dbReference type="InterPro" id="IPR031553">
    <property type="entry name" value="tRNA-synt_2_TM"/>
</dbReference>
<dbReference type="OrthoDB" id="9801152at2"/>
<evidence type="ECO:0000256" key="7">
    <source>
        <dbReference type="ARBA" id="ARBA00015213"/>
    </source>
</evidence>
<keyword evidence="16 25" id="KW-1133">Transmembrane helix</keyword>
<evidence type="ECO:0000256" key="3">
    <source>
        <dbReference type="ARBA" id="ARBA00005270"/>
    </source>
</evidence>